<accession>A0A2N7RZJ6</accession>
<comment type="caution">
    <text evidence="1">The sequence shown here is derived from an EMBL/GenBank/DDBJ whole genome shotgun (WGS) entry which is preliminary data.</text>
</comment>
<evidence type="ECO:0000313" key="2">
    <source>
        <dbReference type="Proteomes" id="UP000235739"/>
    </source>
</evidence>
<proteinExistence type="predicted"/>
<dbReference type="InterPro" id="IPR010183">
    <property type="entry name" value="Phage_lambda_Bet"/>
</dbReference>
<dbReference type="Pfam" id="PF03837">
    <property type="entry name" value="RecT"/>
    <property type="match status" value="1"/>
</dbReference>
<sequence length="276" mass="31051">MSDIVVHQPQTTLAIQPEQTRFTDQQVTMLRHIGVEKAKDADLQVFFHQCQRTGLDPFARQIYMIERWSKEGPKYTIQTGIDGYRLIGRRAAQRAKETISVKQPLWAHPDGGWRDVWLPAWGTPGAAKVTILRGGEEFTAVALFDEYKQTKRDGGLTQMWAQRPAGQIAKCAEALAWRMAFPQDLAGIYTDTEMEQADNRPTHAPQPVQDLGEQVQAPMITADQWEAIVNFGQSRGIANAGVFVSETLGRQLRGWQEITADEVSLIMNTLNEMEAK</sequence>
<name>A0A2N7RZJ6_9MICC</name>
<dbReference type="AlphaFoldDB" id="A0A2N7RZJ6"/>
<dbReference type="EMBL" id="PNQX01000002">
    <property type="protein sequence ID" value="PMQ19314.1"/>
    <property type="molecule type" value="Genomic_DNA"/>
</dbReference>
<dbReference type="InterPro" id="IPR018330">
    <property type="entry name" value="RecT_fam"/>
</dbReference>
<dbReference type="GO" id="GO:0003677">
    <property type="term" value="F:DNA binding"/>
    <property type="evidence" value="ECO:0007669"/>
    <property type="project" value="InterPro"/>
</dbReference>
<dbReference type="Proteomes" id="UP000235739">
    <property type="component" value="Unassembled WGS sequence"/>
</dbReference>
<dbReference type="NCBIfam" id="TIGR01913">
    <property type="entry name" value="bet_lambda"/>
    <property type="match status" value="1"/>
</dbReference>
<evidence type="ECO:0000313" key="1">
    <source>
        <dbReference type="EMBL" id="PMQ19314.1"/>
    </source>
</evidence>
<protein>
    <submittedName>
        <fullName evidence="1">Phage recombination protein Bet</fullName>
    </submittedName>
</protein>
<dbReference type="GO" id="GO:0006310">
    <property type="term" value="P:DNA recombination"/>
    <property type="evidence" value="ECO:0007669"/>
    <property type="project" value="InterPro"/>
</dbReference>
<gene>
    <name evidence="1" type="primary">bet</name>
    <name evidence="1" type="ORF">CIK84_11425</name>
</gene>
<organism evidence="1 2">
    <name type="scientific">Glutamicibacter arilaitensis</name>
    <dbReference type="NCBI Taxonomy" id="256701"/>
    <lineage>
        <taxon>Bacteria</taxon>
        <taxon>Bacillati</taxon>
        <taxon>Actinomycetota</taxon>
        <taxon>Actinomycetes</taxon>
        <taxon>Micrococcales</taxon>
        <taxon>Micrococcaceae</taxon>
        <taxon>Glutamicibacter</taxon>
    </lineage>
</organism>
<dbReference type="RefSeq" id="WP_102598541.1">
    <property type="nucleotide sequence ID" value="NZ_PNQX01000002.1"/>
</dbReference>
<reference evidence="1 2" key="1">
    <citation type="journal article" date="2017" name="Elife">
        <title>Extensive horizontal gene transfer in cheese-associated bacteria.</title>
        <authorList>
            <person name="Bonham K.S."/>
            <person name="Wolfe B.E."/>
            <person name="Dutton R.J."/>
        </authorList>
    </citation>
    <scope>NUCLEOTIDE SEQUENCE [LARGE SCALE GENOMIC DNA]</scope>
    <source>
        <strain evidence="1 2">JB182</strain>
    </source>
</reference>